<dbReference type="PANTHER" id="PTHR36510">
    <property type="entry name" value="GLUTAMATE--CYSTEINE LIGASE 2-RELATED"/>
    <property type="match status" value="1"/>
</dbReference>
<dbReference type="Gene3D" id="3.30.590.20">
    <property type="match status" value="1"/>
</dbReference>
<evidence type="ECO:0000256" key="4">
    <source>
        <dbReference type="ARBA" id="ARBA00048819"/>
    </source>
</evidence>
<keyword evidence="1 5" id="KW-0436">Ligase</keyword>
<keyword evidence="7" id="KW-1185">Reference proteome</keyword>
<evidence type="ECO:0000313" key="7">
    <source>
        <dbReference type="Proteomes" id="UP000199515"/>
    </source>
</evidence>
<evidence type="ECO:0000313" key="6">
    <source>
        <dbReference type="EMBL" id="SDY44015.1"/>
    </source>
</evidence>
<comment type="function">
    <text evidence="5">ATP-dependent carboxylate-amine ligase which exhibits weak glutamate--cysteine ligase activity.</text>
</comment>
<comment type="catalytic activity">
    <reaction evidence="4 5">
        <text>L-cysteine + L-glutamate + ATP = gamma-L-glutamyl-L-cysteine + ADP + phosphate + H(+)</text>
        <dbReference type="Rhea" id="RHEA:13285"/>
        <dbReference type="ChEBI" id="CHEBI:15378"/>
        <dbReference type="ChEBI" id="CHEBI:29985"/>
        <dbReference type="ChEBI" id="CHEBI:30616"/>
        <dbReference type="ChEBI" id="CHEBI:35235"/>
        <dbReference type="ChEBI" id="CHEBI:43474"/>
        <dbReference type="ChEBI" id="CHEBI:58173"/>
        <dbReference type="ChEBI" id="CHEBI:456216"/>
        <dbReference type="EC" id="6.3.2.2"/>
    </reaction>
</comment>
<dbReference type="AlphaFoldDB" id="A0A1H3JWY6"/>
<accession>A0A1H3JWY6</accession>
<keyword evidence="2 5" id="KW-0547">Nucleotide-binding</keyword>
<dbReference type="STRING" id="589385.SAMN05421504_105559"/>
<keyword evidence="3 5" id="KW-0067">ATP-binding</keyword>
<dbReference type="SUPFAM" id="SSF55931">
    <property type="entry name" value="Glutamine synthetase/guanido kinase"/>
    <property type="match status" value="1"/>
</dbReference>
<dbReference type="HAMAP" id="MF_01609">
    <property type="entry name" value="Glu_cys_ligase_2"/>
    <property type="match status" value="1"/>
</dbReference>
<dbReference type="PANTHER" id="PTHR36510:SF1">
    <property type="entry name" value="GLUTAMATE--CYSTEINE LIGASE 2-RELATED"/>
    <property type="match status" value="1"/>
</dbReference>
<dbReference type="GO" id="GO:0042398">
    <property type="term" value="P:modified amino acid biosynthetic process"/>
    <property type="evidence" value="ECO:0007669"/>
    <property type="project" value="InterPro"/>
</dbReference>
<dbReference type="Proteomes" id="UP000199515">
    <property type="component" value="Unassembled WGS sequence"/>
</dbReference>
<evidence type="ECO:0000256" key="1">
    <source>
        <dbReference type="ARBA" id="ARBA00022598"/>
    </source>
</evidence>
<dbReference type="EMBL" id="FNON01000005">
    <property type="protein sequence ID" value="SDY44015.1"/>
    <property type="molecule type" value="Genomic_DNA"/>
</dbReference>
<dbReference type="EC" id="6.3.2.2" evidence="5"/>
<evidence type="ECO:0000256" key="3">
    <source>
        <dbReference type="ARBA" id="ARBA00022840"/>
    </source>
</evidence>
<dbReference type="InterPro" id="IPR014746">
    <property type="entry name" value="Gln_synth/guanido_kin_cat_dom"/>
</dbReference>
<evidence type="ECO:0000256" key="5">
    <source>
        <dbReference type="HAMAP-Rule" id="MF_01609"/>
    </source>
</evidence>
<sequence>MSEPLTFGVEEEFFVVDAAGHLSERGGEVVEDADEPDGELQKELTRAQAESATAICHSPDELLDQLKSLRAKLAGAAAKRGLRLLASGTAPLPESGPPGITPGARYQRMAEHFGATAHSGATCGCHVHVAIPDKEAGVRVINQVRRRLPALLALLANSPITDGADTGYSSWRYQQWTRWPSAGPPPRFSSLDHYESLIDGWLRAGAILDRGMVYWDVRLSDKQPTIEFRVTDVAAVPEDAALLAVLARGLVQTALNDEEALPELPNEVLRGHLWRASRDGAEGRIPHPVHGDLVPAPAVFDELFTHVSDALKAAGDHEFAEEGLARHRASGGGAQRQRDAFADGTNLCAVVDLLAVPPPS</sequence>
<dbReference type="InterPro" id="IPR006336">
    <property type="entry name" value="GCS2"/>
</dbReference>
<dbReference type="OrthoDB" id="9803842at2"/>
<evidence type="ECO:0000256" key="2">
    <source>
        <dbReference type="ARBA" id="ARBA00022741"/>
    </source>
</evidence>
<dbReference type="InterPro" id="IPR011793">
    <property type="entry name" value="YbdK"/>
</dbReference>
<protein>
    <recommendedName>
        <fullName evidence="5">Putative glutamate--cysteine ligase 2</fullName>
        <ecNumber evidence="5">6.3.2.2</ecNumber>
    </recommendedName>
    <alternativeName>
        <fullName evidence="5">Gamma-glutamylcysteine synthetase 2</fullName>
        <shortName evidence="5">GCS 2</shortName>
        <shortName evidence="5">Gamma-GCS 2</shortName>
    </alternativeName>
</protein>
<dbReference type="InterPro" id="IPR050141">
    <property type="entry name" value="GCL_type2/YbdK_subfam"/>
</dbReference>
<dbReference type="NCBIfam" id="TIGR02050">
    <property type="entry name" value="gshA_cyan_rel"/>
    <property type="match status" value="1"/>
</dbReference>
<reference evidence="6 7" key="1">
    <citation type="submission" date="2016-10" db="EMBL/GenBank/DDBJ databases">
        <authorList>
            <person name="de Groot N.N."/>
        </authorList>
    </citation>
    <scope>NUCLEOTIDE SEQUENCE [LARGE SCALE GENOMIC DNA]</scope>
    <source>
        <strain evidence="6 7">CPCC 202699</strain>
    </source>
</reference>
<dbReference type="NCBIfam" id="NF010041">
    <property type="entry name" value="PRK13517.1-1"/>
    <property type="match status" value="1"/>
</dbReference>
<organism evidence="6 7">
    <name type="scientific">Amycolatopsis xylanica</name>
    <dbReference type="NCBI Taxonomy" id="589385"/>
    <lineage>
        <taxon>Bacteria</taxon>
        <taxon>Bacillati</taxon>
        <taxon>Actinomycetota</taxon>
        <taxon>Actinomycetes</taxon>
        <taxon>Pseudonocardiales</taxon>
        <taxon>Pseudonocardiaceae</taxon>
        <taxon>Amycolatopsis</taxon>
    </lineage>
</organism>
<name>A0A1H3JWY6_9PSEU</name>
<comment type="similarity">
    <text evidence="5">Belongs to the glutamate--cysteine ligase type 2 family. YbdK subfamily.</text>
</comment>
<gene>
    <name evidence="6" type="ORF">SAMN05421504_105559</name>
</gene>
<dbReference type="GO" id="GO:0004357">
    <property type="term" value="F:glutamate-cysteine ligase activity"/>
    <property type="evidence" value="ECO:0007669"/>
    <property type="project" value="UniProtKB-EC"/>
</dbReference>
<proteinExistence type="inferred from homology"/>
<dbReference type="Pfam" id="PF04107">
    <property type="entry name" value="GCS2"/>
    <property type="match status" value="1"/>
</dbReference>
<dbReference type="GO" id="GO:0005524">
    <property type="term" value="F:ATP binding"/>
    <property type="evidence" value="ECO:0007669"/>
    <property type="project" value="UniProtKB-KW"/>
</dbReference>
<dbReference type="RefSeq" id="WP_091292867.1">
    <property type="nucleotide sequence ID" value="NZ_FNON01000005.1"/>
</dbReference>